<proteinExistence type="predicted"/>
<gene>
    <name evidence="1" type="ORF">NEZAVI_LOCUS4165</name>
</gene>
<reference evidence="1" key="1">
    <citation type="submission" date="2022-01" db="EMBL/GenBank/DDBJ databases">
        <authorList>
            <person name="King R."/>
        </authorList>
    </citation>
    <scope>NUCLEOTIDE SEQUENCE</scope>
</reference>
<evidence type="ECO:0000313" key="1">
    <source>
        <dbReference type="EMBL" id="CAH1393502.1"/>
    </source>
</evidence>
<sequence>MISLCSRLVENEDNLKARIFFNCKSSKISKSEEEKKER</sequence>
<dbReference type="Proteomes" id="UP001152798">
    <property type="component" value="Chromosome 2"/>
</dbReference>
<evidence type="ECO:0000313" key="2">
    <source>
        <dbReference type="Proteomes" id="UP001152798"/>
    </source>
</evidence>
<keyword evidence="2" id="KW-1185">Reference proteome</keyword>
<accession>A0A9P0E759</accession>
<protein>
    <submittedName>
        <fullName evidence="1">Uncharacterized protein</fullName>
    </submittedName>
</protein>
<dbReference type="AlphaFoldDB" id="A0A9P0E759"/>
<organism evidence="1 2">
    <name type="scientific">Nezara viridula</name>
    <name type="common">Southern green stink bug</name>
    <name type="synonym">Cimex viridulus</name>
    <dbReference type="NCBI Taxonomy" id="85310"/>
    <lineage>
        <taxon>Eukaryota</taxon>
        <taxon>Metazoa</taxon>
        <taxon>Ecdysozoa</taxon>
        <taxon>Arthropoda</taxon>
        <taxon>Hexapoda</taxon>
        <taxon>Insecta</taxon>
        <taxon>Pterygota</taxon>
        <taxon>Neoptera</taxon>
        <taxon>Paraneoptera</taxon>
        <taxon>Hemiptera</taxon>
        <taxon>Heteroptera</taxon>
        <taxon>Panheteroptera</taxon>
        <taxon>Pentatomomorpha</taxon>
        <taxon>Pentatomoidea</taxon>
        <taxon>Pentatomidae</taxon>
        <taxon>Pentatominae</taxon>
        <taxon>Nezara</taxon>
    </lineage>
</organism>
<name>A0A9P0E759_NEZVI</name>
<dbReference type="EMBL" id="OV725078">
    <property type="protein sequence ID" value="CAH1393502.1"/>
    <property type="molecule type" value="Genomic_DNA"/>
</dbReference>